<keyword evidence="1" id="KW-1133">Transmembrane helix</keyword>
<dbReference type="Proteomes" id="UP000178419">
    <property type="component" value="Unassembled WGS sequence"/>
</dbReference>
<name>A0A1F7Y540_9BACT</name>
<keyword evidence="1" id="KW-0472">Membrane</keyword>
<reference evidence="2 3" key="1">
    <citation type="journal article" date="2016" name="Nat. Commun.">
        <title>Thousands of microbial genomes shed light on interconnected biogeochemical processes in an aquifer system.</title>
        <authorList>
            <person name="Anantharaman K."/>
            <person name="Brown C.T."/>
            <person name="Hug L.A."/>
            <person name="Sharon I."/>
            <person name="Castelle C.J."/>
            <person name="Probst A.J."/>
            <person name="Thomas B.C."/>
            <person name="Singh A."/>
            <person name="Wilkins M.J."/>
            <person name="Karaoz U."/>
            <person name="Brodie E.L."/>
            <person name="Williams K.H."/>
            <person name="Hubbard S.S."/>
            <person name="Banfield J.F."/>
        </authorList>
    </citation>
    <scope>NUCLEOTIDE SEQUENCE [LARGE SCALE GENOMIC DNA]</scope>
</reference>
<sequence length="102" mass="11775">MKKVIFVGGVFLFLLFCFTIVPTLIFIGIRKSQIFGMLFFLFAGILLNRKFHIFKSLSNKIQGMEQGIGHEEKKLIPNDRTIKILVYVIVITSILFMIYILS</sequence>
<protein>
    <recommendedName>
        <fullName evidence="4">DUF3899 domain-containing protein</fullName>
    </recommendedName>
</protein>
<evidence type="ECO:0000256" key="1">
    <source>
        <dbReference type="SAM" id="Phobius"/>
    </source>
</evidence>
<evidence type="ECO:0000313" key="2">
    <source>
        <dbReference type="EMBL" id="OGM21665.1"/>
    </source>
</evidence>
<gene>
    <name evidence="2" type="ORF">A2714_02195</name>
</gene>
<feature type="transmembrane region" description="Helical" evidence="1">
    <location>
        <begin position="33"/>
        <end position="51"/>
    </location>
</feature>
<evidence type="ECO:0000313" key="3">
    <source>
        <dbReference type="Proteomes" id="UP000178419"/>
    </source>
</evidence>
<dbReference type="AlphaFoldDB" id="A0A1F7Y540"/>
<feature type="transmembrane region" description="Helical" evidence="1">
    <location>
        <begin position="84"/>
        <end position="101"/>
    </location>
</feature>
<evidence type="ECO:0008006" key="4">
    <source>
        <dbReference type="Google" id="ProtNLM"/>
    </source>
</evidence>
<comment type="caution">
    <text evidence="2">The sequence shown here is derived from an EMBL/GenBank/DDBJ whole genome shotgun (WGS) entry which is preliminary data.</text>
</comment>
<dbReference type="EMBL" id="MGGE01000010">
    <property type="protein sequence ID" value="OGM21665.1"/>
    <property type="molecule type" value="Genomic_DNA"/>
</dbReference>
<keyword evidence="1" id="KW-0812">Transmembrane</keyword>
<accession>A0A1F7Y540</accession>
<organism evidence="2 3">
    <name type="scientific">Candidatus Woesebacteria bacterium RIFCSPHIGHO2_01_FULL_38_9</name>
    <dbReference type="NCBI Taxonomy" id="1802492"/>
    <lineage>
        <taxon>Bacteria</taxon>
        <taxon>Candidatus Woeseibacteriota</taxon>
    </lineage>
</organism>
<feature type="transmembrane region" description="Helical" evidence="1">
    <location>
        <begin position="5"/>
        <end position="27"/>
    </location>
</feature>
<proteinExistence type="predicted"/>